<keyword evidence="7 8" id="KW-0472">Membrane</keyword>
<dbReference type="Gene3D" id="3.40.50.300">
    <property type="entry name" value="P-loop containing nucleotide triphosphate hydrolases"/>
    <property type="match status" value="1"/>
</dbReference>
<dbReference type="PROSITE" id="PS00211">
    <property type="entry name" value="ABC_TRANSPORTER_1"/>
    <property type="match status" value="1"/>
</dbReference>
<evidence type="ECO:0000256" key="8">
    <source>
        <dbReference type="SAM" id="Phobius"/>
    </source>
</evidence>
<dbReference type="InterPro" id="IPR017871">
    <property type="entry name" value="ABC_transporter-like_CS"/>
</dbReference>
<dbReference type="CDD" id="cd03254">
    <property type="entry name" value="ABCC_Glucan_exporter_like"/>
    <property type="match status" value="1"/>
</dbReference>
<dbReference type="GO" id="GO:0005886">
    <property type="term" value="C:plasma membrane"/>
    <property type="evidence" value="ECO:0007669"/>
    <property type="project" value="UniProtKB-SubCell"/>
</dbReference>
<reference evidence="12" key="1">
    <citation type="submission" date="2015-07" db="EMBL/GenBank/DDBJ databases">
        <title>Genome sequencing project for genomic taxonomy and phylogenomics of Bacillus-like bacteria.</title>
        <authorList>
            <person name="Liu B."/>
            <person name="Wang J."/>
            <person name="Zhu Y."/>
            <person name="Liu G."/>
            <person name="Chen Q."/>
            <person name="Chen Z."/>
            <person name="Lan J."/>
            <person name="Che J."/>
            <person name="Ge C."/>
            <person name="Shi H."/>
            <person name="Pan Z."/>
            <person name="Liu X."/>
        </authorList>
    </citation>
    <scope>NUCLEOTIDE SEQUENCE [LARGE SCALE GENOMIC DNA]</scope>
    <source>
        <strain evidence="12">FJAT-27997</strain>
    </source>
</reference>
<dbReference type="GO" id="GO:0016887">
    <property type="term" value="F:ATP hydrolysis activity"/>
    <property type="evidence" value="ECO:0007669"/>
    <property type="project" value="InterPro"/>
</dbReference>
<dbReference type="InterPro" id="IPR003593">
    <property type="entry name" value="AAA+_ATPase"/>
</dbReference>
<evidence type="ECO:0000256" key="1">
    <source>
        <dbReference type="ARBA" id="ARBA00004651"/>
    </source>
</evidence>
<evidence type="ECO:0000259" key="10">
    <source>
        <dbReference type="PROSITE" id="PS50929"/>
    </source>
</evidence>
<dbReference type="PANTHER" id="PTHR24221">
    <property type="entry name" value="ATP-BINDING CASSETTE SUB-FAMILY B"/>
    <property type="match status" value="1"/>
</dbReference>
<dbReference type="InterPro" id="IPR036640">
    <property type="entry name" value="ABC1_TM_sf"/>
</dbReference>
<dbReference type="PROSITE" id="PS50893">
    <property type="entry name" value="ABC_TRANSPORTER_2"/>
    <property type="match status" value="1"/>
</dbReference>
<keyword evidence="5" id="KW-0067">ATP-binding</keyword>
<gene>
    <name evidence="11" type="ORF">AC625_05160</name>
</gene>
<feature type="transmembrane region" description="Helical" evidence="8">
    <location>
        <begin position="347"/>
        <end position="375"/>
    </location>
</feature>
<protein>
    <submittedName>
        <fullName evidence="11">Multidrug ABC transporter permease</fullName>
    </submittedName>
</protein>
<dbReference type="InterPro" id="IPR039421">
    <property type="entry name" value="Type_1_exporter"/>
</dbReference>
<evidence type="ECO:0000256" key="3">
    <source>
        <dbReference type="ARBA" id="ARBA00022692"/>
    </source>
</evidence>
<keyword evidence="2" id="KW-0813">Transport</keyword>
<dbReference type="Proteomes" id="UP000037146">
    <property type="component" value="Unassembled WGS sequence"/>
</dbReference>
<dbReference type="Pfam" id="PF00664">
    <property type="entry name" value="ABC_membrane"/>
    <property type="match status" value="1"/>
</dbReference>
<dbReference type="GO" id="GO:0140359">
    <property type="term" value="F:ABC-type transporter activity"/>
    <property type="evidence" value="ECO:0007669"/>
    <property type="project" value="InterPro"/>
</dbReference>
<evidence type="ECO:0000313" key="12">
    <source>
        <dbReference type="Proteomes" id="UP000037146"/>
    </source>
</evidence>
<feature type="transmembrane region" description="Helical" evidence="8">
    <location>
        <begin position="251"/>
        <end position="269"/>
    </location>
</feature>
<name>A0A0K9GQM7_9BACI</name>
<feature type="domain" description="ABC transmembrane type-1" evidence="10">
    <location>
        <begin position="19"/>
        <end position="397"/>
    </location>
</feature>
<dbReference type="PATRIC" id="fig|1679170.3.peg.1102"/>
<dbReference type="PROSITE" id="PS50929">
    <property type="entry name" value="ABC_TM1F"/>
    <property type="match status" value="1"/>
</dbReference>
<accession>A0A0K9GQM7</accession>
<dbReference type="RefSeq" id="WP_049680296.1">
    <property type="nucleotide sequence ID" value="NZ_LFZW01000001.1"/>
</dbReference>
<keyword evidence="12" id="KW-1185">Reference proteome</keyword>
<dbReference type="SUPFAM" id="SSF52540">
    <property type="entry name" value="P-loop containing nucleoside triphosphate hydrolases"/>
    <property type="match status" value="1"/>
</dbReference>
<evidence type="ECO:0000256" key="6">
    <source>
        <dbReference type="ARBA" id="ARBA00022989"/>
    </source>
</evidence>
<dbReference type="CDD" id="cd18544">
    <property type="entry name" value="ABC_6TM_TmrA_like"/>
    <property type="match status" value="1"/>
</dbReference>
<sequence length="672" mass="75477">MKVVKKLYQYATLYKKLIIGALIMLSISVAADLTGPFVAKKIIDSHILGIESEWYETEESKDAVPYQGNWYKRTDYFTNHETRGQEVRVLQVGTQFVFVEDAVPFDGSRKLDGEGITVTKNGQSETFPATVLEKQDLMSFYQPEIARIFMLVALYFGLVLISSLFQYYQSYYLQKSANRIIQRMRNDLFTHMSRLPIRYFDKLPAGKVVARITNDTEAIRELYVTVLANFFSSTINIIGVFIALFILNPTIALAALVLVPILLIWTIIYRKFASKYNHIIRARISDINGMINESISGMTIIQAFNQGKGAKESFERLNEEHFTYQNKMLNLNSLTGHNLIGILKTSALVLFIWYFGGMSMTVSSAISLGMLYAVVDFINRLLQPVQGIVNQFANLEQALVAGERAFSLLDEPGILVEDKSIMRYKGNVEFKDVSFGYKENEYVLKDITFQAKQGETVALVGQTGSGKSSIMNLLFRFYDTNKGKITIDGKDIQDIPHQTLREHMGIVLQDPYLFTGTIASNINLDNEAISREAIEKALRDVGGDKVLSHLSQGLDEPVIEKGSTLSSGQRQLISFARALAFNPAILILDEATASIDTETEAIIQSGMDVLKKGRTTFIIAHRLSTIKNADQILVLDKGRIVEKGNHDELMALKGKYYQMYELQKGQKNGLAG</sequence>
<keyword evidence="3 8" id="KW-0812">Transmembrane</keyword>
<evidence type="ECO:0000256" key="4">
    <source>
        <dbReference type="ARBA" id="ARBA00022741"/>
    </source>
</evidence>
<dbReference type="Pfam" id="PF00005">
    <property type="entry name" value="ABC_tran"/>
    <property type="match status" value="1"/>
</dbReference>
<dbReference type="OrthoDB" id="9770415at2"/>
<dbReference type="AlphaFoldDB" id="A0A0K9GQM7"/>
<evidence type="ECO:0000313" key="11">
    <source>
        <dbReference type="EMBL" id="KMY48965.1"/>
    </source>
</evidence>
<evidence type="ECO:0000256" key="5">
    <source>
        <dbReference type="ARBA" id="ARBA00022840"/>
    </source>
</evidence>
<dbReference type="PANTHER" id="PTHR24221:SF430">
    <property type="entry name" value="MULTIDRUG RESISTANCE ABC TRANSPORTER ATP-BINDING_PERMEASE PROTEIN YHEH-RELATED"/>
    <property type="match status" value="1"/>
</dbReference>
<evidence type="ECO:0000256" key="2">
    <source>
        <dbReference type="ARBA" id="ARBA00022448"/>
    </source>
</evidence>
<dbReference type="Gene3D" id="1.20.1560.10">
    <property type="entry name" value="ABC transporter type 1, transmembrane domain"/>
    <property type="match status" value="1"/>
</dbReference>
<dbReference type="SMART" id="SM00382">
    <property type="entry name" value="AAA"/>
    <property type="match status" value="1"/>
</dbReference>
<comment type="subcellular location">
    <subcellularLocation>
        <location evidence="1">Cell membrane</location>
        <topology evidence="1">Multi-pass membrane protein</topology>
    </subcellularLocation>
</comment>
<evidence type="ECO:0000256" key="7">
    <source>
        <dbReference type="ARBA" id="ARBA00023136"/>
    </source>
</evidence>
<keyword evidence="4" id="KW-0547">Nucleotide-binding</keyword>
<dbReference type="FunFam" id="3.40.50.300:FF:000287">
    <property type="entry name" value="Multidrug ABC transporter ATP-binding protein"/>
    <property type="match status" value="1"/>
</dbReference>
<proteinExistence type="predicted"/>
<comment type="caution">
    <text evidence="11">The sequence shown here is derived from an EMBL/GenBank/DDBJ whole genome shotgun (WGS) entry which is preliminary data.</text>
</comment>
<dbReference type="InterPro" id="IPR011527">
    <property type="entry name" value="ABC1_TM_dom"/>
</dbReference>
<dbReference type="GO" id="GO:0005524">
    <property type="term" value="F:ATP binding"/>
    <property type="evidence" value="ECO:0007669"/>
    <property type="project" value="UniProtKB-KW"/>
</dbReference>
<dbReference type="InterPro" id="IPR027417">
    <property type="entry name" value="P-loop_NTPase"/>
</dbReference>
<dbReference type="SUPFAM" id="SSF90123">
    <property type="entry name" value="ABC transporter transmembrane region"/>
    <property type="match status" value="1"/>
</dbReference>
<dbReference type="InterPro" id="IPR003439">
    <property type="entry name" value="ABC_transporter-like_ATP-bd"/>
</dbReference>
<dbReference type="EMBL" id="LFZW01000001">
    <property type="protein sequence ID" value="KMY48965.1"/>
    <property type="molecule type" value="Genomic_DNA"/>
</dbReference>
<feature type="transmembrane region" description="Helical" evidence="8">
    <location>
        <begin position="222"/>
        <end position="245"/>
    </location>
</feature>
<dbReference type="GO" id="GO:0034040">
    <property type="term" value="F:ATPase-coupled lipid transmembrane transporter activity"/>
    <property type="evidence" value="ECO:0007669"/>
    <property type="project" value="TreeGrafter"/>
</dbReference>
<keyword evidence="6 8" id="KW-1133">Transmembrane helix</keyword>
<evidence type="ECO:0000259" key="9">
    <source>
        <dbReference type="PROSITE" id="PS50893"/>
    </source>
</evidence>
<organism evidence="11 12">
    <name type="scientific">Peribacillus loiseleuriae</name>
    <dbReference type="NCBI Taxonomy" id="1679170"/>
    <lineage>
        <taxon>Bacteria</taxon>
        <taxon>Bacillati</taxon>
        <taxon>Bacillota</taxon>
        <taxon>Bacilli</taxon>
        <taxon>Bacillales</taxon>
        <taxon>Bacillaceae</taxon>
        <taxon>Peribacillus</taxon>
    </lineage>
</organism>
<feature type="domain" description="ABC transporter" evidence="9">
    <location>
        <begin position="428"/>
        <end position="662"/>
    </location>
</feature>
<dbReference type="STRING" id="1679170.AC625_05160"/>
<feature type="transmembrane region" description="Helical" evidence="8">
    <location>
        <begin position="148"/>
        <end position="168"/>
    </location>
</feature>